<dbReference type="PANTHER" id="PTHR38460:SF1">
    <property type="entry name" value="TAUTOMERASE YOLI-RELATED"/>
    <property type="match status" value="1"/>
</dbReference>
<evidence type="ECO:0000313" key="1">
    <source>
        <dbReference type="EMBL" id="NTS31766.1"/>
    </source>
</evidence>
<evidence type="ECO:0000313" key="2">
    <source>
        <dbReference type="Proteomes" id="UP000550508"/>
    </source>
</evidence>
<reference evidence="1 2" key="1">
    <citation type="submission" date="2020-05" db="EMBL/GenBank/DDBJ databases">
        <authorList>
            <person name="Kim M.K."/>
        </authorList>
    </citation>
    <scope>NUCLEOTIDE SEQUENCE [LARGE SCALE GENOMIC DNA]</scope>
    <source>
        <strain evidence="1 2">BT25</strain>
    </source>
</reference>
<dbReference type="AlphaFoldDB" id="A0A849VQH7"/>
<keyword evidence="2" id="KW-1185">Reference proteome</keyword>
<accession>A0A849VQH7</accession>
<sequence length="136" mass="15145">MPFTRITLLGGKSPEYLKGLSDSLHQAMVETFDVPAADRFQAIHQLRPGELIFDRTYFGGPRSDDFVVFTITTGKPRDTATKRAFYKRLVALLAESPGVRPEDVMIIVSTSSRDEWSFSNGETQMLDGAAVEEART</sequence>
<dbReference type="Pfam" id="PF14552">
    <property type="entry name" value="Tautomerase_2"/>
    <property type="match status" value="1"/>
</dbReference>
<gene>
    <name evidence="1" type="ORF">HQ945_10920</name>
</gene>
<dbReference type="PANTHER" id="PTHR38460">
    <property type="entry name" value="TAUTOMERASE YOLI-RELATED"/>
    <property type="match status" value="1"/>
</dbReference>
<dbReference type="InterPro" id="IPR014347">
    <property type="entry name" value="Tautomerase/MIF_sf"/>
</dbReference>
<name>A0A849VQH7_9HYPH</name>
<protein>
    <submittedName>
        <fullName evidence="1">Tautomerase family protein</fullName>
    </submittedName>
</protein>
<dbReference type="RefSeq" id="WP_113282215.1">
    <property type="nucleotide sequence ID" value="NZ_JABUMX010000002.1"/>
</dbReference>
<organism evidence="1 2">
    <name type="scientific">Phyllobacterium pellucidum</name>
    <dbReference type="NCBI Taxonomy" id="2740464"/>
    <lineage>
        <taxon>Bacteria</taxon>
        <taxon>Pseudomonadati</taxon>
        <taxon>Pseudomonadota</taxon>
        <taxon>Alphaproteobacteria</taxon>
        <taxon>Hyphomicrobiales</taxon>
        <taxon>Phyllobacteriaceae</taxon>
        <taxon>Phyllobacterium</taxon>
    </lineage>
</organism>
<comment type="caution">
    <text evidence="1">The sequence shown here is derived from an EMBL/GenBank/DDBJ whole genome shotgun (WGS) entry which is preliminary data.</text>
</comment>
<dbReference type="SUPFAM" id="SSF55331">
    <property type="entry name" value="Tautomerase/MIF"/>
    <property type="match status" value="1"/>
</dbReference>
<dbReference type="InterPro" id="IPR037479">
    <property type="entry name" value="Tauto_MSAD"/>
</dbReference>
<dbReference type="Gene3D" id="3.30.429.10">
    <property type="entry name" value="Macrophage Migration Inhibitory Factor"/>
    <property type="match status" value="1"/>
</dbReference>
<proteinExistence type="predicted"/>
<dbReference type="Proteomes" id="UP000550508">
    <property type="component" value="Unassembled WGS sequence"/>
</dbReference>
<dbReference type="EMBL" id="JABUMX010000002">
    <property type="protein sequence ID" value="NTS31766.1"/>
    <property type="molecule type" value="Genomic_DNA"/>
</dbReference>